<dbReference type="GO" id="GO:0008641">
    <property type="term" value="F:ubiquitin-like modifier activating enzyme activity"/>
    <property type="evidence" value="ECO:0007669"/>
    <property type="project" value="InterPro"/>
</dbReference>
<keyword evidence="2" id="KW-0548">Nucleotidyltransferase</keyword>
<dbReference type="InterPro" id="IPR035985">
    <property type="entry name" value="Ubiquitin-activating_enz"/>
</dbReference>
<feature type="domain" description="THIF-type NAD/FAD binding fold" evidence="1">
    <location>
        <begin position="15"/>
        <end position="217"/>
    </location>
</feature>
<dbReference type="GO" id="GO:0005737">
    <property type="term" value="C:cytoplasm"/>
    <property type="evidence" value="ECO:0007669"/>
    <property type="project" value="TreeGrafter"/>
</dbReference>
<dbReference type="GO" id="GO:0016779">
    <property type="term" value="F:nucleotidyltransferase activity"/>
    <property type="evidence" value="ECO:0007669"/>
    <property type="project" value="UniProtKB-KW"/>
</dbReference>
<dbReference type="EMBL" id="FOXB01000001">
    <property type="protein sequence ID" value="SFO88358.1"/>
    <property type="molecule type" value="Genomic_DNA"/>
</dbReference>
<dbReference type="Proteomes" id="UP000199227">
    <property type="component" value="Unassembled WGS sequence"/>
</dbReference>
<accession>A0A1I5KTS7</accession>
<dbReference type="STRING" id="223786.SAMN05216234_10185"/>
<dbReference type="GO" id="GO:0004792">
    <property type="term" value="F:thiosulfate-cyanide sulfurtransferase activity"/>
    <property type="evidence" value="ECO:0007669"/>
    <property type="project" value="TreeGrafter"/>
</dbReference>
<organism evidence="2 3">
    <name type="scientific">Hydrogenimonas thermophila</name>
    <dbReference type="NCBI Taxonomy" id="223786"/>
    <lineage>
        <taxon>Bacteria</taxon>
        <taxon>Pseudomonadati</taxon>
        <taxon>Campylobacterota</taxon>
        <taxon>Epsilonproteobacteria</taxon>
        <taxon>Campylobacterales</taxon>
        <taxon>Hydrogenimonadaceae</taxon>
        <taxon>Hydrogenimonas</taxon>
    </lineage>
</organism>
<reference evidence="2 3" key="1">
    <citation type="submission" date="2016-10" db="EMBL/GenBank/DDBJ databases">
        <authorList>
            <person name="de Groot N.N."/>
        </authorList>
    </citation>
    <scope>NUCLEOTIDE SEQUENCE [LARGE SCALE GENOMIC DNA]</scope>
    <source>
        <strain evidence="2 3">EP1-55-1</strain>
    </source>
</reference>
<dbReference type="RefSeq" id="WP_092909821.1">
    <property type="nucleotide sequence ID" value="NZ_FOXB01000001.1"/>
</dbReference>
<gene>
    <name evidence="2" type="ORF">SAMN05216234_10185</name>
</gene>
<protein>
    <submittedName>
        <fullName evidence="2">Molybdopterin or thiamine biosynthesis adenylyltransferase</fullName>
    </submittedName>
</protein>
<dbReference type="PANTHER" id="PTHR10953">
    <property type="entry name" value="UBIQUITIN-ACTIVATING ENZYME E1"/>
    <property type="match status" value="1"/>
</dbReference>
<evidence type="ECO:0000313" key="2">
    <source>
        <dbReference type="EMBL" id="SFO88358.1"/>
    </source>
</evidence>
<dbReference type="PANTHER" id="PTHR10953:SF102">
    <property type="entry name" value="ADENYLYLTRANSFERASE AND SULFURTRANSFERASE MOCS3"/>
    <property type="match status" value="1"/>
</dbReference>
<dbReference type="InterPro" id="IPR000594">
    <property type="entry name" value="ThiF_NAD_FAD-bd"/>
</dbReference>
<dbReference type="OrthoDB" id="9804286at2"/>
<keyword evidence="3" id="KW-1185">Reference proteome</keyword>
<dbReference type="InterPro" id="IPR045886">
    <property type="entry name" value="ThiF/MoeB/HesA"/>
</dbReference>
<evidence type="ECO:0000259" key="1">
    <source>
        <dbReference type="Pfam" id="PF00899"/>
    </source>
</evidence>
<proteinExistence type="predicted"/>
<dbReference type="Gene3D" id="3.40.50.720">
    <property type="entry name" value="NAD(P)-binding Rossmann-like Domain"/>
    <property type="match status" value="1"/>
</dbReference>
<dbReference type="Pfam" id="PF00899">
    <property type="entry name" value="ThiF"/>
    <property type="match status" value="1"/>
</dbReference>
<sequence>MNDAANFKEDYFLYFNRQVMLWGEDTQANLQNKKIAIIGSGGLGSSLGLALGASGIGHIDLVDFDEVSVHNIHRQIAFKVGDEGKKKCEVAAKLIENRCPYVKVTPFDMKFEEFAKEKRTYDLILDATDNLPSRAQIDKFAKEIGSPWIYGSVESFNGQVCFIEKSSFDAFKVMDRKPAGIAAPIVMHIASLQANLALRYLAGESVKKDLLYYLYFNDEGELITQKFKMPV</sequence>
<dbReference type="AlphaFoldDB" id="A0A1I5KTS7"/>
<keyword evidence="2" id="KW-0808">Transferase</keyword>
<dbReference type="SUPFAM" id="SSF69572">
    <property type="entry name" value="Activating enzymes of the ubiquitin-like proteins"/>
    <property type="match status" value="1"/>
</dbReference>
<name>A0A1I5KTS7_9BACT</name>
<evidence type="ECO:0000313" key="3">
    <source>
        <dbReference type="Proteomes" id="UP000199227"/>
    </source>
</evidence>